<dbReference type="Gene3D" id="1.10.10.10">
    <property type="entry name" value="Winged helix-like DNA-binding domain superfamily/Winged helix DNA-binding domain"/>
    <property type="match status" value="1"/>
</dbReference>
<evidence type="ECO:0000313" key="2">
    <source>
        <dbReference type="Proteomes" id="UP000601223"/>
    </source>
</evidence>
<accession>A0A8J3JJF3</accession>
<dbReference type="RefSeq" id="WP_203746435.1">
    <property type="nucleotide sequence ID" value="NZ_BONF01000016.1"/>
</dbReference>
<dbReference type="Proteomes" id="UP000601223">
    <property type="component" value="Unassembled WGS sequence"/>
</dbReference>
<dbReference type="AlphaFoldDB" id="A0A8J3JJF3"/>
<protein>
    <submittedName>
        <fullName evidence="1">Transcriptional regulator</fullName>
    </submittedName>
</protein>
<comment type="caution">
    <text evidence="1">The sequence shown here is derived from an EMBL/GenBank/DDBJ whole genome shotgun (WGS) entry which is preliminary data.</text>
</comment>
<dbReference type="InterPro" id="IPR036388">
    <property type="entry name" value="WH-like_DNA-bd_sf"/>
</dbReference>
<keyword evidence="2" id="KW-1185">Reference proteome</keyword>
<dbReference type="EMBL" id="BONF01000016">
    <property type="protein sequence ID" value="GIF81818.1"/>
    <property type="molecule type" value="Genomic_DNA"/>
</dbReference>
<reference evidence="1 2" key="1">
    <citation type="submission" date="2021-01" db="EMBL/GenBank/DDBJ databases">
        <title>Whole genome shotgun sequence of Catellatospora bangladeshensis NBRC 107357.</title>
        <authorList>
            <person name="Komaki H."/>
            <person name="Tamura T."/>
        </authorList>
    </citation>
    <scope>NUCLEOTIDE SEQUENCE [LARGE SCALE GENOMIC DNA]</scope>
    <source>
        <strain evidence="1 2">NBRC 107357</strain>
    </source>
</reference>
<dbReference type="SUPFAM" id="SSF46785">
    <property type="entry name" value="Winged helix' DNA-binding domain"/>
    <property type="match status" value="1"/>
</dbReference>
<proteinExistence type="predicted"/>
<sequence length="346" mass="38004">MLRIRFTARDLAMTRLAPSADPMWELSLSMHQLRLPGSNPFLEGWKQRTARRLQPYTPLRNEVALGLTLSPPRGYFPDFLTPYNGVEGFEAGMEGITSTDARRIKDEIDQLTVTDRSMVPIVEELRRGSAAGMQALESSLRAYHETAIAPVWNRITGAVEADRTRRMKDLADGGWAKLLDNLHPEARFRDDTFEIDKWGMDVDAELDLDGRGLLIIPSYFKEERQLMVLADTALPPVLLYPIDSSARLYANTDHDHLPALIGQTRARVLECAVTGGSTSVIATRVGISLPAASKHLDVLHRAGLVHRNRNQNTVHHLVTSLGLGLLNGAPALGGGSEAPISAPPAA</sequence>
<dbReference type="CDD" id="cd00090">
    <property type="entry name" value="HTH_ARSR"/>
    <property type="match status" value="1"/>
</dbReference>
<dbReference type="InterPro" id="IPR011991">
    <property type="entry name" value="ArsR-like_HTH"/>
</dbReference>
<evidence type="ECO:0000313" key="1">
    <source>
        <dbReference type="EMBL" id="GIF81818.1"/>
    </source>
</evidence>
<organism evidence="1 2">
    <name type="scientific">Catellatospora bangladeshensis</name>
    <dbReference type="NCBI Taxonomy" id="310355"/>
    <lineage>
        <taxon>Bacteria</taxon>
        <taxon>Bacillati</taxon>
        <taxon>Actinomycetota</taxon>
        <taxon>Actinomycetes</taxon>
        <taxon>Micromonosporales</taxon>
        <taxon>Micromonosporaceae</taxon>
        <taxon>Catellatospora</taxon>
    </lineage>
</organism>
<gene>
    <name evidence="1" type="ORF">Cba03nite_31670</name>
</gene>
<dbReference type="InterPro" id="IPR036390">
    <property type="entry name" value="WH_DNA-bd_sf"/>
</dbReference>
<name>A0A8J3JJF3_9ACTN</name>